<dbReference type="EMBL" id="JH711576">
    <property type="protein sequence ID" value="EIW83403.1"/>
    <property type="molecule type" value="Genomic_DNA"/>
</dbReference>
<accession>A0A5M3MW79</accession>
<sequence length="92" mass="10031">MSMRCANDTFVGPLEHRRPRASASRIYVHVYIVSPTAHATPYDSSYVAVILASAATFPVRLLFHPPLHSLQGPPSTLAPLGFFLPSPHGAHR</sequence>
<keyword evidence="2" id="KW-1185">Reference proteome</keyword>
<evidence type="ECO:0000313" key="1">
    <source>
        <dbReference type="EMBL" id="EIW83403.1"/>
    </source>
</evidence>
<dbReference type="AlphaFoldDB" id="A0A5M3MW79"/>
<dbReference type="KEGG" id="cput:CONPUDRAFT_81360"/>
<organism evidence="1 2">
    <name type="scientific">Coniophora puteana (strain RWD-64-598)</name>
    <name type="common">Brown rot fungus</name>
    <dbReference type="NCBI Taxonomy" id="741705"/>
    <lineage>
        <taxon>Eukaryota</taxon>
        <taxon>Fungi</taxon>
        <taxon>Dikarya</taxon>
        <taxon>Basidiomycota</taxon>
        <taxon>Agaricomycotina</taxon>
        <taxon>Agaricomycetes</taxon>
        <taxon>Agaricomycetidae</taxon>
        <taxon>Boletales</taxon>
        <taxon>Coniophorineae</taxon>
        <taxon>Coniophoraceae</taxon>
        <taxon>Coniophora</taxon>
    </lineage>
</organism>
<gene>
    <name evidence="1" type="ORF">CONPUDRAFT_81360</name>
</gene>
<dbReference type="RefSeq" id="XP_007766568.1">
    <property type="nucleotide sequence ID" value="XM_007768378.1"/>
</dbReference>
<reference evidence="2" key="1">
    <citation type="journal article" date="2012" name="Science">
        <title>The Paleozoic origin of enzymatic lignin decomposition reconstructed from 31 fungal genomes.</title>
        <authorList>
            <person name="Floudas D."/>
            <person name="Binder M."/>
            <person name="Riley R."/>
            <person name="Barry K."/>
            <person name="Blanchette R.A."/>
            <person name="Henrissat B."/>
            <person name="Martinez A.T."/>
            <person name="Otillar R."/>
            <person name="Spatafora J.W."/>
            <person name="Yadav J.S."/>
            <person name="Aerts A."/>
            <person name="Benoit I."/>
            <person name="Boyd A."/>
            <person name="Carlson A."/>
            <person name="Copeland A."/>
            <person name="Coutinho P.M."/>
            <person name="de Vries R.P."/>
            <person name="Ferreira P."/>
            <person name="Findley K."/>
            <person name="Foster B."/>
            <person name="Gaskell J."/>
            <person name="Glotzer D."/>
            <person name="Gorecki P."/>
            <person name="Heitman J."/>
            <person name="Hesse C."/>
            <person name="Hori C."/>
            <person name="Igarashi K."/>
            <person name="Jurgens J.A."/>
            <person name="Kallen N."/>
            <person name="Kersten P."/>
            <person name="Kohler A."/>
            <person name="Kuees U."/>
            <person name="Kumar T.K.A."/>
            <person name="Kuo A."/>
            <person name="LaButti K."/>
            <person name="Larrondo L.F."/>
            <person name="Lindquist E."/>
            <person name="Ling A."/>
            <person name="Lombard V."/>
            <person name="Lucas S."/>
            <person name="Lundell T."/>
            <person name="Martin R."/>
            <person name="McLaughlin D.J."/>
            <person name="Morgenstern I."/>
            <person name="Morin E."/>
            <person name="Murat C."/>
            <person name="Nagy L.G."/>
            <person name="Nolan M."/>
            <person name="Ohm R.A."/>
            <person name="Patyshakuliyeva A."/>
            <person name="Rokas A."/>
            <person name="Ruiz-Duenas F.J."/>
            <person name="Sabat G."/>
            <person name="Salamov A."/>
            <person name="Samejima M."/>
            <person name="Schmutz J."/>
            <person name="Slot J.C."/>
            <person name="St John F."/>
            <person name="Stenlid J."/>
            <person name="Sun H."/>
            <person name="Sun S."/>
            <person name="Syed K."/>
            <person name="Tsang A."/>
            <person name="Wiebenga A."/>
            <person name="Young D."/>
            <person name="Pisabarro A."/>
            <person name="Eastwood D.C."/>
            <person name="Martin F."/>
            <person name="Cullen D."/>
            <person name="Grigoriev I.V."/>
            <person name="Hibbett D.S."/>
        </authorList>
    </citation>
    <scope>NUCLEOTIDE SEQUENCE [LARGE SCALE GENOMIC DNA]</scope>
    <source>
        <strain evidence="2">RWD-64-598 SS2</strain>
    </source>
</reference>
<protein>
    <submittedName>
        <fullName evidence="1">Uncharacterized protein</fullName>
    </submittedName>
</protein>
<dbReference type="Proteomes" id="UP000053558">
    <property type="component" value="Unassembled WGS sequence"/>
</dbReference>
<dbReference type="GeneID" id="19210226"/>
<proteinExistence type="predicted"/>
<evidence type="ECO:0000313" key="2">
    <source>
        <dbReference type="Proteomes" id="UP000053558"/>
    </source>
</evidence>
<name>A0A5M3MW79_CONPW</name>
<comment type="caution">
    <text evidence="1">The sequence shown here is derived from an EMBL/GenBank/DDBJ whole genome shotgun (WGS) entry which is preliminary data.</text>
</comment>